<organism evidence="1 2">
    <name type="scientific">Meloidogyne enterolobii</name>
    <name type="common">Root-knot nematode worm</name>
    <name type="synonym">Meloidogyne mayaguensis</name>
    <dbReference type="NCBI Taxonomy" id="390850"/>
    <lineage>
        <taxon>Eukaryota</taxon>
        <taxon>Metazoa</taxon>
        <taxon>Ecdysozoa</taxon>
        <taxon>Nematoda</taxon>
        <taxon>Chromadorea</taxon>
        <taxon>Rhabditida</taxon>
        <taxon>Tylenchina</taxon>
        <taxon>Tylenchomorpha</taxon>
        <taxon>Tylenchoidea</taxon>
        <taxon>Meloidogynidae</taxon>
        <taxon>Meloidogyninae</taxon>
        <taxon>Meloidogyne</taxon>
    </lineage>
</organism>
<protein>
    <submittedName>
        <fullName evidence="1">Uncharacterized protein</fullName>
    </submittedName>
</protein>
<dbReference type="Proteomes" id="UP000580250">
    <property type="component" value="Unassembled WGS sequence"/>
</dbReference>
<comment type="caution">
    <text evidence="1">The sequence shown here is derived from an EMBL/GenBank/DDBJ whole genome shotgun (WGS) entry which is preliminary data.</text>
</comment>
<reference evidence="1 2" key="1">
    <citation type="submission" date="2020-08" db="EMBL/GenBank/DDBJ databases">
        <authorList>
            <person name="Koutsovoulos G."/>
            <person name="Danchin GJ E."/>
        </authorList>
    </citation>
    <scope>NUCLEOTIDE SEQUENCE [LARGE SCALE GENOMIC DNA]</scope>
</reference>
<gene>
    <name evidence="1" type="ORF">MENT_LOCUS5865</name>
</gene>
<accession>A0A6V7TXX3</accession>
<proteinExistence type="predicted"/>
<dbReference type="AlphaFoldDB" id="A0A6V7TXX3"/>
<name>A0A6V7TXX3_MELEN</name>
<sequence length="52" mass="5888">MSYYLFNRIFTIKNELRPASYFSIFGGLYLGPKLRPGVNFGVIRHSSTGSIT</sequence>
<dbReference type="EMBL" id="CAJEWN010000022">
    <property type="protein sequence ID" value="CAD2138703.1"/>
    <property type="molecule type" value="Genomic_DNA"/>
</dbReference>
<evidence type="ECO:0000313" key="1">
    <source>
        <dbReference type="EMBL" id="CAD2138703.1"/>
    </source>
</evidence>
<evidence type="ECO:0000313" key="2">
    <source>
        <dbReference type="Proteomes" id="UP000580250"/>
    </source>
</evidence>